<proteinExistence type="predicted"/>
<dbReference type="EMBL" id="CP044463">
    <property type="protein sequence ID" value="QIC68244.1"/>
    <property type="molecule type" value="Genomic_DNA"/>
</dbReference>
<protein>
    <recommendedName>
        <fullName evidence="3">Lipoprotein</fullName>
    </recommendedName>
</protein>
<dbReference type="GeneID" id="58164227"/>
<dbReference type="AlphaFoldDB" id="A0AAE7BYB4"/>
<reference evidence="1 2" key="1">
    <citation type="submission" date="2019-09" db="EMBL/GenBank/DDBJ databases">
        <title>Non-baumannii Acinetobacter spp. carrying blaNDM-1 isolated in China.</title>
        <authorList>
            <person name="Cui C."/>
            <person name="Chen C."/>
            <person name="Sun J."/>
            <person name="Liu Y."/>
        </authorList>
    </citation>
    <scope>NUCLEOTIDE SEQUENCE [LARGE SCALE GENOMIC DNA]</scope>
    <source>
        <strain evidence="1 2">HZE23-1</strain>
    </source>
</reference>
<evidence type="ECO:0008006" key="3">
    <source>
        <dbReference type="Google" id="ProtNLM"/>
    </source>
</evidence>
<evidence type="ECO:0000313" key="2">
    <source>
        <dbReference type="Proteomes" id="UP000503505"/>
    </source>
</evidence>
<accession>A0AAE7BYB4</accession>
<dbReference type="RefSeq" id="WP_004813328.1">
    <property type="nucleotide sequence ID" value="NZ_CP044463.1"/>
</dbReference>
<evidence type="ECO:0000313" key="1">
    <source>
        <dbReference type="EMBL" id="QIC68244.1"/>
    </source>
</evidence>
<sequence>MASYWKQLFALGTVSMLMTACQTIDTIQLKKLSDSAVNSSDALIYCSGTHDCNFERMDDIKIINAEKRHVESEALKLKLVRLQAKSLKEPNPVYLSVPAGQHELVVRFYPISPDKAEVLHVFQNFQAKHKYTFKMYRQRSTRNTSLLQASAPDPLCVDLLQNTKIIRRFCKPYNVETGIAEFVEQKI</sequence>
<gene>
    <name evidence="1" type="ORF">FSC10_13130</name>
</gene>
<organism evidence="1 2">
    <name type="scientific">Acinetobacter schindleri</name>
    <dbReference type="NCBI Taxonomy" id="108981"/>
    <lineage>
        <taxon>Bacteria</taxon>
        <taxon>Pseudomonadati</taxon>
        <taxon>Pseudomonadota</taxon>
        <taxon>Gammaproteobacteria</taxon>
        <taxon>Moraxellales</taxon>
        <taxon>Moraxellaceae</taxon>
        <taxon>Acinetobacter</taxon>
    </lineage>
</organism>
<dbReference type="Proteomes" id="UP000503505">
    <property type="component" value="Chromosome"/>
</dbReference>
<name>A0AAE7BYB4_9GAMM</name>
<dbReference type="PROSITE" id="PS51257">
    <property type="entry name" value="PROKAR_LIPOPROTEIN"/>
    <property type="match status" value="1"/>
</dbReference>